<dbReference type="InterPro" id="IPR041664">
    <property type="entry name" value="AAA_16"/>
</dbReference>
<dbReference type="CDD" id="cd07302">
    <property type="entry name" value="CHD"/>
    <property type="match status" value="1"/>
</dbReference>
<evidence type="ECO:0000256" key="1">
    <source>
        <dbReference type="ARBA" id="ARBA00022741"/>
    </source>
</evidence>
<dbReference type="InterPro" id="IPR001054">
    <property type="entry name" value="A/G_cyclase"/>
</dbReference>
<dbReference type="Pfam" id="PF13191">
    <property type="entry name" value="AAA_16"/>
    <property type="match status" value="1"/>
</dbReference>
<dbReference type="Gene3D" id="3.30.70.1230">
    <property type="entry name" value="Nucleotide cyclase"/>
    <property type="match status" value="1"/>
</dbReference>
<dbReference type="GO" id="GO:0005524">
    <property type="term" value="F:ATP binding"/>
    <property type="evidence" value="ECO:0007669"/>
    <property type="project" value="UniProtKB-KW"/>
</dbReference>
<dbReference type="SUPFAM" id="SSF55073">
    <property type="entry name" value="Nucleotide cyclase"/>
    <property type="match status" value="1"/>
</dbReference>
<evidence type="ECO:0000259" key="3">
    <source>
        <dbReference type="PROSITE" id="PS50125"/>
    </source>
</evidence>
<name>A0A1M7SFZ9_9ACTN</name>
<dbReference type="GO" id="GO:0035556">
    <property type="term" value="P:intracellular signal transduction"/>
    <property type="evidence" value="ECO:0007669"/>
    <property type="project" value="InterPro"/>
</dbReference>
<dbReference type="GO" id="GO:0005737">
    <property type="term" value="C:cytoplasm"/>
    <property type="evidence" value="ECO:0007669"/>
    <property type="project" value="TreeGrafter"/>
</dbReference>
<dbReference type="PROSITE" id="PS50125">
    <property type="entry name" value="GUANYLATE_CYCLASE_2"/>
    <property type="match status" value="1"/>
</dbReference>
<sequence>MTGLALSAETRLARLLERLLAGAEASLAAGDLEPARATAEEVRAVDPDNRRAALVLQQVAARQLGPSGERALMTLFFSDLVGSTTLSEQVEPEQLRDLFAVYRTAAREAVSRYGGTLMHYSGDGILAGFGHPAPHEDDARRAVLAGLDLVVALRDARAQLSDRFGVALEVRIGIHTGRVVVSDLSDDGALAERDSVVGLVPNLASRIQQVADPGTVVISDVTQQLVDADFFLHSLGERRLKGISRPVEVFAVERPRHAAARFQSERYRKAGLVGRDEQRTRLLAAWDAVRRGTGPDADATFLVAGEPGIGKSRLVAEIIDRVQASGGRVLGAACLPYYANVSLWPIARLLERLMGGPGEEADRLGRLVSNLDALGLDPARAVPLLGPLIGVPATAEYPAPDLDPSAVLDQTLDLLVDWLAAGAGRRPHLFVVEDLHWADPSTVELLERVAERRPAGLFTVVTVRNASVVPWRDAVGVVELGRLDGPAADRLVDNLTAGQRLDDAARAAIIEHAEGIPLFIEELTRSRLRAQHSEPIPLRLQELLTWRLKAPGVDLRMVQVAATVGPTFYPATVAAVIGDADAVTDQLRVLADAGIVEPVSLAAGAFRFRHALMRDAAYETQVLDVRRRTHARVADALAARGAEPALVAQHLDLAGAAEQAAARYSEAARLEQGRGAHPEATKLVSRALELLETLPESADRALGELTARMLHGLSVSSMQGYASPDVEADHRRAQELAARLGRPEVLPALVGIWAYWLTSGRLTTARGVLDQLTAIVREPAFAAFEPEVAVLAGIHDFHRGHLASAQAHLERAEVGFAARPAEQRVSLLWPLPDDPTAVSASVLAGVSAARGELDEAERWEREALRRAEEVGSPRGPVSLVFVKIYVALIRRFLGDDAAAARAGTEAIAIGEEHGLAFRSAWGAAWAATGTSGGPPDRAFLERALAALELMGWLTFLASHLALLARLDAAAGEVDRAEEHLAEAFAAAHRSGEDLHLPELLRQRAQFTLARGGDAGRAVADLTEAVRIAAGQGARVSRLRAALDLARLPTPSRPAHWRILLAEARADLPPSTATTDTAAADDLLRG</sequence>
<dbReference type="AlphaFoldDB" id="A0A1M7SFZ9"/>
<dbReference type="PANTHER" id="PTHR16305">
    <property type="entry name" value="TESTICULAR SOLUBLE ADENYLYL CYCLASE"/>
    <property type="match status" value="1"/>
</dbReference>
<dbReference type="EMBL" id="FRDM01000002">
    <property type="protein sequence ID" value="SHN57385.1"/>
    <property type="molecule type" value="Genomic_DNA"/>
</dbReference>
<feature type="domain" description="Guanylate cyclase" evidence="3">
    <location>
        <begin position="74"/>
        <end position="208"/>
    </location>
</feature>
<dbReference type="Proteomes" id="UP000184428">
    <property type="component" value="Unassembled WGS sequence"/>
</dbReference>
<evidence type="ECO:0000256" key="2">
    <source>
        <dbReference type="ARBA" id="ARBA00022840"/>
    </source>
</evidence>
<dbReference type="InterPro" id="IPR029787">
    <property type="entry name" value="Nucleotide_cyclase"/>
</dbReference>
<dbReference type="InterPro" id="IPR027417">
    <property type="entry name" value="P-loop_NTPase"/>
</dbReference>
<keyword evidence="1" id="KW-0547">Nucleotide-binding</keyword>
<dbReference type="RefSeq" id="WP_072913590.1">
    <property type="nucleotide sequence ID" value="NZ_FRDM01000002.1"/>
</dbReference>
<dbReference type="Pfam" id="PF00211">
    <property type="entry name" value="Guanylate_cyc"/>
    <property type="match status" value="1"/>
</dbReference>
<organism evidence="4 5">
    <name type="scientific">Geodermatophilus obscurus</name>
    <dbReference type="NCBI Taxonomy" id="1861"/>
    <lineage>
        <taxon>Bacteria</taxon>
        <taxon>Bacillati</taxon>
        <taxon>Actinomycetota</taxon>
        <taxon>Actinomycetes</taxon>
        <taxon>Geodermatophilales</taxon>
        <taxon>Geodermatophilaceae</taxon>
        <taxon>Geodermatophilus</taxon>
    </lineage>
</organism>
<proteinExistence type="predicted"/>
<accession>A0A1M7SFZ9</accession>
<protein>
    <submittedName>
        <fullName evidence="4">AAA ATPase domain-containing protein</fullName>
    </submittedName>
</protein>
<dbReference type="SMART" id="SM00044">
    <property type="entry name" value="CYCc"/>
    <property type="match status" value="1"/>
</dbReference>
<evidence type="ECO:0000313" key="5">
    <source>
        <dbReference type="Proteomes" id="UP000184428"/>
    </source>
</evidence>
<dbReference type="GO" id="GO:0009190">
    <property type="term" value="P:cyclic nucleotide biosynthetic process"/>
    <property type="evidence" value="ECO:0007669"/>
    <property type="project" value="InterPro"/>
</dbReference>
<keyword evidence="2" id="KW-0067">ATP-binding</keyword>
<gene>
    <name evidence="4" type="ORF">SAMN05660350_00775</name>
</gene>
<dbReference type="SUPFAM" id="SSF52540">
    <property type="entry name" value="P-loop containing nucleoside triphosphate hydrolases"/>
    <property type="match status" value="1"/>
</dbReference>
<evidence type="ECO:0000313" key="4">
    <source>
        <dbReference type="EMBL" id="SHN57385.1"/>
    </source>
</evidence>
<reference evidence="4 5" key="1">
    <citation type="submission" date="2016-12" db="EMBL/GenBank/DDBJ databases">
        <authorList>
            <person name="Song W.-J."/>
            <person name="Kurnit D.M."/>
        </authorList>
    </citation>
    <scope>NUCLEOTIDE SEQUENCE [LARGE SCALE GENOMIC DNA]</scope>
    <source>
        <strain evidence="4 5">DSM 43162</strain>
    </source>
</reference>
<dbReference type="GO" id="GO:0004016">
    <property type="term" value="F:adenylate cyclase activity"/>
    <property type="evidence" value="ECO:0007669"/>
    <property type="project" value="TreeGrafter"/>
</dbReference>
<dbReference type="PANTHER" id="PTHR16305:SF28">
    <property type="entry name" value="GUANYLATE CYCLASE DOMAIN-CONTAINING PROTEIN"/>
    <property type="match status" value="1"/>
</dbReference>
<dbReference type="OrthoDB" id="3691954at2"/>